<dbReference type="AlphaFoldDB" id="A0A8H6TB71"/>
<dbReference type="GO" id="GO:0006620">
    <property type="term" value="P:post-translational protein targeting to endoplasmic reticulum membrane"/>
    <property type="evidence" value="ECO:0007669"/>
    <property type="project" value="TreeGrafter"/>
</dbReference>
<dbReference type="RefSeq" id="XP_037224763.1">
    <property type="nucleotide sequence ID" value="XM_037359668.1"/>
</dbReference>
<evidence type="ECO:0000313" key="4">
    <source>
        <dbReference type="EMBL" id="KAF7312655.1"/>
    </source>
</evidence>
<dbReference type="GO" id="GO:0072380">
    <property type="term" value="C:TRC complex"/>
    <property type="evidence" value="ECO:0007669"/>
    <property type="project" value="TreeGrafter"/>
</dbReference>
<dbReference type="InterPro" id="IPR019734">
    <property type="entry name" value="TPR_rpt"/>
</dbReference>
<dbReference type="OrthoDB" id="2423701at2759"/>
<evidence type="ECO:0000313" key="5">
    <source>
        <dbReference type="Proteomes" id="UP000636479"/>
    </source>
</evidence>
<feature type="repeat" description="TPR" evidence="3">
    <location>
        <begin position="18"/>
        <end position="51"/>
    </location>
</feature>
<dbReference type="Gene3D" id="1.25.40.10">
    <property type="entry name" value="Tetratricopeptide repeat domain"/>
    <property type="match status" value="1"/>
</dbReference>
<dbReference type="InterPro" id="IPR011990">
    <property type="entry name" value="TPR-like_helical_dom_sf"/>
</dbReference>
<reference evidence="4" key="1">
    <citation type="submission" date="2020-05" db="EMBL/GenBank/DDBJ databases">
        <title>Mycena genomes resolve the evolution of fungal bioluminescence.</title>
        <authorList>
            <person name="Tsai I.J."/>
        </authorList>
    </citation>
    <scope>NUCLEOTIDE SEQUENCE</scope>
    <source>
        <strain evidence="4">171206Taipei</strain>
    </source>
</reference>
<name>A0A8H6TB71_9AGAR</name>
<dbReference type="SMART" id="SM00028">
    <property type="entry name" value="TPR"/>
    <property type="match status" value="2"/>
</dbReference>
<organism evidence="4 5">
    <name type="scientific">Mycena indigotica</name>
    <dbReference type="NCBI Taxonomy" id="2126181"/>
    <lineage>
        <taxon>Eukaryota</taxon>
        <taxon>Fungi</taxon>
        <taxon>Dikarya</taxon>
        <taxon>Basidiomycota</taxon>
        <taxon>Agaricomycotina</taxon>
        <taxon>Agaricomycetes</taxon>
        <taxon>Agaricomycetidae</taxon>
        <taxon>Agaricales</taxon>
        <taxon>Marasmiineae</taxon>
        <taxon>Mycenaceae</taxon>
        <taxon>Mycena</taxon>
    </lineage>
</organism>
<evidence type="ECO:0000256" key="3">
    <source>
        <dbReference type="PROSITE-ProRule" id="PRU00339"/>
    </source>
</evidence>
<keyword evidence="2 3" id="KW-0802">TPR repeat</keyword>
<dbReference type="EMBL" id="JACAZF010000002">
    <property type="protein sequence ID" value="KAF7312655.1"/>
    <property type="molecule type" value="Genomic_DNA"/>
</dbReference>
<sequence>MLEVTRSRQATRLDSTYSKAFARMATAQHALGEYSEAVSSWRRALELHADEARKKDYIAGLEASMAKVQPPPTSTIRLPWEVAAMMLPRLSAKRTIDRECPCSSAWVIYAAHEEFMNGIRKLGTFRVDKDTGAPIGMLGCVIALSNGLLRDHRVAHSYPELTKLEQQLIFECESFFATCWIETDPSPKQVIQGVSEHGWDIASRAASFIVRAWIIRGQLDLLRTNRYDVAIGNCERCLLVIRQCRQLAPPANRGVFMEDTFLFGVQTLMLEMLVQKYSALPLTPIPPTLKQEADSLLLALDCHVPDPALQKNNPAFFYSFLAYPRGTAHSARGLVASRADSFHEAAEEYLSAARYFPADDEKHCYNLRLALINMKLARSSFPRADRLAVMAQLRSSVPAARAIWEHLSLPRPAAGLCSQGCALDELRMEEEALLQEKD</sequence>
<dbReference type="PANTHER" id="PTHR45831">
    <property type="entry name" value="LD24721P"/>
    <property type="match status" value="1"/>
</dbReference>
<evidence type="ECO:0008006" key="6">
    <source>
        <dbReference type="Google" id="ProtNLM"/>
    </source>
</evidence>
<dbReference type="GeneID" id="59342184"/>
<keyword evidence="5" id="KW-1185">Reference proteome</keyword>
<proteinExistence type="predicted"/>
<dbReference type="GO" id="GO:0060090">
    <property type="term" value="F:molecular adaptor activity"/>
    <property type="evidence" value="ECO:0007669"/>
    <property type="project" value="TreeGrafter"/>
</dbReference>
<evidence type="ECO:0000256" key="2">
    <source>
        <dbReference type="ARBA" id="ARBA00022803"/>
    </source>
</evidence>
<comment type="caution">
    <text evidence="4">The sequence shown here is derived from an EMBL/GenBank/DDBJ whole genome shotgun (WGS) entry which is preliminary data.</text>
</comment>
<dbReference type="PANTHER" id="PTHR45831:SF2">
    <property type="entry name" value="LD24721P"/>
    <property type="match status" value="1"/>
</dbReference>
<dbReference type="InterPro" id="IPR047150">
    <property type="entry name" value="SGT"/>
</dbReference>
<protein>
    <recommendedName>
        <fullName evidence="6">TPR-like protein</fullName>
    </recommendedName>
</protein>
<dbReference type="SUPFAM" id="SSF48452">
    <property type="entry name" value="TPR-like"/>
    <property type="match status" value="1"/>
</dbReference>
<dbReference type="Proteomes" id="UP000636479">
    <property type="component" value="Unassembled WGS sequence"/>
</dbReference>
<keyword evidence="1" id="KW-0677">Repeat</keyword>
<dbReference type="PROSITE" id="PS50005">
    <property type="entry name" value="TPR"/>
    <property type="match status" value="1"/>
</dbReference>
<dbReference type="GO" id="GO:0016020">
    <property type="term" value="C:membrane"/>
    <property type="evidence" value="ECO:0007669"/>
    <property type="project" value="TreeGrafter"/>
</dbReference>
<accession>A0A8H6TB71</accession>
<evidence type="ECO:0000256" key="1">
    <source>
        <dbReference type="ARBA" id="ARBA00022737"/>
    </source>
</evidence>
<gene>
    <name evidence="4" type="ORF">MIND_00279700</name>
</gene>